<gene>
    <name evidence="2" type="ORF">ACFOUT_15790</name>
</gene>
<dbReference type="EMBL" id="JBHSAW010000010">
    <property type="protein sequence ID" value="MFC4097352.1"/>
    <property type="molecule type" value="Genomic_DNA"/>
</dbReference>
<proteinExistence type="predicted"/>
<evidence type="ECO:0000313" key="2">
    <source>
        <dbReference type="EMBL" id="MFC4097352.1"/>
    </source>
</evidence>
<dbReference type="RefSeq" id="WP_192462031.1">
    <property type="nucleotide sequence ID" value="NZ_JACYFJ010000002.1"/>
</dbReference>
<dbReference type="Pfam" id="PF12867">
    <property type="entry name" value="DinB_2"/>
    <property type="match status" value="1"/>
</dbReference>
<name>A0ABV8JR34_9FLAO</name>
<keyword evidence="3" id="KW-1185">Reference proteome</keyword>
<protein>
    <submittedName>
        <fullName evidence="2">DinB family protein</fullName>
    </submittedName>
</protein>
<dbReference type="InterPro" id="IPR024775">
    <property type="entry name" value="DinB-like"/>
</dbReference>
<dbReference type="Gene3D" id="1.20.120.450">
    <property type="entry name" value="dinb family like domain"/>
    <property type="match status" value="1"/>
</dbReference>
<evidence type="ECO:0000259" key="1">
    <source>
        <dbReference type="Pfam" id="PF12867"/>
    </source>
</evidence>
<dbReference type="InterPro" id="IPR034660">
    <property type="entry name" value="DinB/YfiT-like"/>
</dbReference>
<dbReference type="SUPFAM" id="SSF109854">
    <property type="entry name" value="DinB/YfiT-like putative metalloenzymes"/>
    <property type="match status" value="1"/>
</dbReference>
<sequence>MKYLTFILVVILTTFHSHTMQGQQNDFIDDFLVRLENSKKYMVLVAEMIPEESFHFKPAPGSLSFAENLLHIGFAMDFHSQTLLGERAPKDWQTDTIFKTDGKSKKEMITLIEKTFDETITFLKKFNPENFGDELDYFGHTRNKRQIILLLSDHITHHRGQMLVYLRLNNIVPPRYVLYQ</sequence>
<feature type="domain" description="DinB-like" evidence="1">
    <location>
        <begin position="38"/>
        <end position="162"/>
    </location>
</feature>
<organism evidence="2 3">
    <name type="scientific">Euzebyella saccharophila</name>
    <dbReference type="NCBI Taxonomy" id="679664"/>
    <lineage>
        <taxon>Bacteria</taxon>
        <taxon>Pseudomonadati</taxon>
        <taxon>Bacteroidota</taxon>
        <taxon>Flavobacteriia</taxon>
        <taxon>Flavobacteriales</taxon>
        <taxon>Flavobacteriaceae</taxon>
        <taxon>Euzebyella</taxon>
    </lineage>
</organism>
<evidence type="ECO:0000313" key="3">
    <source>
        <dbReference type="Proteomes" id="UP001595814"/>
    </source>
</evidence>
<accession>A0ABV8JR34</accession>
<reference evidence="3" key="1">
    <citation type="journal article" date="2019" name="Int. J. Syst. Evol. Microbiol.">
        <title>The Global Catalogue of Microorganisms (GCM) 10K type strain sequencing project: providing services to taxonomists for standard genome sequencing and annotation.</title>
        <authorList>
            <consortium name="The Broad Institute Genomics Platform"/>
            <consortium name="The Broad Institute Genome Sequencing Center for Infectious Disease"/>
            <person name="Wu L."/>
            <person name="Ma J."/>
        </authorList>
    </citation>
    <scope>NUCLEOTIDE SEQUENCE [LARGE SCALE GENOMIC DNA]</scope>
    <source>
        <strain evidence="3">CECT 7477</strain>
    </source>
</reference>
<comment type="caution">
    <text evidence="2">The sequence shown here is derived from an EMBL/GenBank/DDBJ whole genome shotgun (WGS) entry which is preliminary data.</text>
</comment>
<dbReference type="Proteomes" id="UP001595814">
    <property type="component" value="Unassembled WGS sequence"/>
</dbReference>